<protein>
    <submittedName>
        <fullName evidence="1">Uncharacterized protein</fullName>
    </submittedName>
</protein>
<keyword evidence="2" id="KW-1185">Reference proteome</keyword>
<sequence>MARLRAVVRRRVPVVAVALLAGSGGEAPSRTEVSRADVLRVTYRQCGPWDVVWDVRAEVYVWASGPLAGEWFGPDLDEAAGHIATAVGAPVGAGPGSASGSESGPESA</sequence>
<organism evidence="1 2">
    <name type="scientific">Actinomadura keratinilytica</name>
    <dbReference type="NCBI Taxonomy" id="547461"/>
    <lineage>
        <taxon>Bacteria</taxon>
        <taxon>Bacillati</taxon>
        <taxon>Actinomycetota</taxon>
        <taxon>Actinomycetes</taxon>
        <taxon>Streptosporangiales</taxon>
        <taxon>Thermomonosporaceae</taxon>
        <taxon>Actinomadura</taxon>
    </lineage>
</organism>
<proteinExistence type="predicted"/>
<dbReference type="Proteomes" id="UP001500266">
    <property type="component" value="Unassembled WGS sequence"/>
</dbReference>
<comment type="caution">
    <text evidence="1">The sequence shown here is derived from an EMBL/GenBank/DDBJ whole genome shotgun (WGS) entry which is preliminary data.</text>
</comment>
<name>A0ABP6UJR4_9ACTN</name>
<accession>A0ABP6UJR4</accession>
<dbReference type="RefSeq" id="WP_345025232.1">
    <property type="nucleotide sequence ID" value="NZ_BAABDO010000175.1"/>
</dbReference>
<evidence type="ECO:0000313" key="1">
    <source>
        <dbReference type="EMBL" id="GAA3507805.1"/>
    </source>
</evidence>
<gene>
    <name evidence="1" type="ORF">GCM10022416_60850</name>
</gene>
<reference evidence="2" key="1">
    <citation type="journal article" date="2019" name="Int. J. Syst. Evol. Microbiol.">
        <title>The Global Catalogue of Microorganisms (GCM) 10K type strain sequencing project: providing services to taxonomists for standard genome sequencing and annotation.</title>
        <authorList>
            <consortium name="The Broad Institute Genomics Platform"/>
            <consortium name="The Broad Institute Genome Sequencing Center for Infectious Disease"/>
            <person name="Wu L."/>
            <person name="Ma J."/>
        </authorList>
    </citation>
    <scope>NUCLEOTIDE SEQUENCE [LARGE SCALE GENOMIC DNA]</scope>
    <source>
        <strain evidence="2">JCM 17316</strain>
    </source>
</reference>
<evidence type="ECO:0000313" key="2">
    <source>
        <dbReference type="Proteomes" id="UP001500266"/>
    </source>
</evidence>
<dbReference type="EMBL" id="BAABDO010000175">
    <property type="protein sequence ID" value="GAA3507805.1"/>
    <property type="molecule type" value="Genomic_DNA"/>
</dbReference>